<keyword evidence="2" id="KW-1185">Reference proteome</keyword>
<evidence type="ECO:0000313" key="1">
    <source>
        <dbReference type="EMBL" id="MDW0114186.1"/>
    </source>
</evidence>
<evidence type="ECO:0008006" key="3">
    <source>
        <dbReference type="Google" id="ProtNLM"/>
    </source>
</evidence>
<evidence type="ECO:0000313" key="2">
    <source>
        <dbReference type="Proteomes" id="UP001282284"/>
    </source>
</evidence>
<dbReference type="EMBL" id="JAUBDI010000013">
    <property type="protein sequence ID" value="MDW0114186.1"/>
    <property type="molecule type" value="Genomic_DNA"/>
</dbReference>
<sequence>MDAHSLQQAFHDMITNLTKDVLHNKSEEKASTSYMYLDAKTINLLLLYLLMNKELQLTRLTNRNPSSTLDKELIDELDNMIVKNKKAFEELLNEMKTNL</sequence>
<reference evidence="1 2" key="1">
    <citation type="submission" date="2023-06" db="EMBL/GenBank/DDBJ databases">
        <title>Sporosarcina sp. nov., isolated from Korean traditional fermented seafood 'Jeotgal'.</title>
        <authorList>
            <person name="Yang A.I."/>
            <person name="Shin N.-R."/>
        </authorList>
    </citation>
    <scope>NUCLEOTIDE SEQUENCE [LARGE SCALE GENOMIC DNA]</scope>
    <source>
        <strain evidence="1 2">KCTC13119</strain>
    </source>
</reference>
<comment type="caution">
    <text evidence="1">The sequence shown here is derived from an EMBL/GenBank/DDBJ whole genome shotgun (WGS) entry which is preliminary data.</text>
</comment>
<gene>
    <name evidence="1" type="ORF">QT711_13400</name>
</gene>
<name>A0ABU4GB11_9BACL</name>
<organism evidence="1 2">
    <name type="scientific">Sporosarcina saromensis</name>
    <dbReference type="NCBI Taxonomy" id="359365"/>
    <lineage>
        <taxon>Bacteria</taxon>
        <taxon>Bacillati</taxon>
        <taxon>Bacillota</taxon>
        <taxon>Bacilli</taxon>
        <taxon>Bacillales</taxon>
        <taxon>Caryophanaceae</taxon>
        <taxon>Sporosarcina</taxon>
    </lineage>
</organism>
<accession>A0ABU4GB11</accession>
<proteinExistence type="predicted"/>
<protein>
    <recommendedName>
        <fullName evidence="3">IDEAL domain-containing protein</fullName>
    </recommendedName>
</protein>
<dbReference type="Proteomes" id="UP001282284">
    <property type="component" value="Unassembled WGS sequence"/>
</dbReference>